<keyword evidence="3" id="KW-0809">Transit peptide</keyword>
<evidence type="ECO:0000256" key="3">
    <source>
        <dbReference type="ARBA" id="ARBA00022946"/>
    </source>
</evidence>
<reference evidence="4" key="1">
    <citation type="journal article" date="2023" name="Plant J.">
        <title>The genome of the king protea, Protea cynaroides.</title>
        <authorList>
            <person name="Chang J."/>
            <person name="Duong T.A."/>
            <person name="Schoeman C."/>
            <person name="Ma X."/>
            <person name="Roodt D."/>
            <person name="Barker N."/>
            <person name="Li Z."/>
            <person name="Van de Peer Y."/>
            <person name="Mizrachi E."/>
        </authorList>
    </citation>
    <scope>NUCLEOTIDE SEQUENCE</scope>
    <source>
        <tissue evidence="4">Young leaves</tissue>
    </source>
</reference>
<comment type="caution">
    <text evidence="4">The sequence shown here is derived from an EMBL/GenBank/DDBJ whole genome shotgun (WGS) entry which is preliminary data.</text>
</comment>
<dbReference type="Pfam" id="PF02536">
    <property type="entry name" value="mTERF"/>
    <property type="match status" value="1"/>
</dbReference>
<dbReference type="GO" id="GO:0006353">
    <property type="term" value="P:DNA-templated transcription termination"/>
    <property type="evidence" value="ECO:0007669"/>
    <property type="project" value="UniProtKB-KW"/>
</dbReference>
<dbReference type="Proteomes" id="UP001141806">
    <property type="component" value="Unassembled WGS sequence"/>
</dbReference>
<dbReference type="PANTHER" id="PTHR13068">
    <property type="entry name" value="CGI-12 PROTEIN-RELATED"/>
    <property type="match status" value="1"/>
</dbReference>
<accession>A0A9Q0K311</accession>
<dbReference type="InterPro" id="IPR038538">
    <property type="entry name" value="MTERF_sf"/>
</dbReference>
<sequence>MGIDPSSCLFYLAIFSLTLRSQQKWEMKRKAFKSFGWSDDEFSMAFEVQSMVMFTFEKKLRPLMDFFVEDPHLKPSAVVKYPNRFLVSLEKRTVRGVRCCKF</sequence>
<dbReference type="EMBL" id="JAMYWD010000009">
    <property type="protein sequence ID" value="KAJ4961984.1"/>
    <property type="molecule type" value="Genomic_DNA"/>
</dbReference>
<comment type="similarity">
    <text evidence="1">Belongs to the mTERF family.</text>
</comment>
<evidence type="ECO:0000256" key="1">
    <source>
        <dbReference type="ARBA" id="ARBA00007692"/>
    </source>
</evidence>
<dbReference type="GO" id="GO:0003676">
    <property type="term" value="F:nucleic acid binding"/>
    <property type="evidence" value="ECO:0007669"/>
    <property type="project" value="InterPro"/>
</dbReference>
<evidence type="ECO:0000313" key="5">
    <source>
        <dbReference type="Proteomes" id="UP001141806"/>
    </source>
</evidence>
<keyword evidence="2" id="KW-0806">Transcription termination</keyword>
<protein>
    <submittedName>
        <fullName evidence="4">Uncharacterized protein</fullName>
    </submittedName>
</protein>
<organism evidence="4 5">
    <name type="scientific">Protea cynaroides</name>
    <dbReference type="NCBI Taxonomy" id="273540"/>
    <lineage>
        <taxon>Eukaryota</taxon>
        <taxon>Viridiplantae</taxon>
        <taxon>Streptophyta</taxon>
        <taxon>Embryophyta</taxon>
        <taxon>Tracheophyta</taxon>
        <taxon>Spermatophyta</taxon>
        <taxon>Magnoliopsida</taxon>
        <taxon>Proteales</taxon>
        <taxon>Proteaceae</taxon>
        <taxon>Protea</taxon>
    </lineage>
</organism>
<dbReference type="InterPro" id="IPR003690">
    <property type="entry name" value="MTERF"/>
</dbReference>
<dbReference type="Gene3D" id="1.25.70.10">
    <property type="entry name" value="Transcription termination factor 3, mitochondrial"/>
    <property type="match status" value="1"/>
</dbReference>
<evidence type="ECO:0000313" key="4">
    <source>
        <dbReference type="EMBL" id="KAJ4961984.1"/>
    </source>
</evidence>
<dbReference type="AlphaFoldDB" id="A0A9Q0K311"/>
<keyword evidence="2" id="KW-0804">Transcription</keyword>
<gene>
    <name evidence="4" type="ORF">NE237_021894</name>
</gene>
<keyword evidence="5" id="KW-1185">Reference proteome</keyword>
<dbReference type="PANTHER" id="PTHR13068:SF236">
    <property type="entry name" value="OS02G0749800 PROTEIN"/>
    <property type="match status" value="1"/>
</dbReference>
<dbReference type="OrthoDB" id="637682at2759"/>
<evidence type="ECO:0000256" key="2">
    <source>
        <dbReference type="ARBA" id="ARBA00022472"/>
    </source>
</evidence>
<keyword evidence="2" id="KW-0805">Transcription regulation</keyword>
<name>A0A9Q0K311_9MAGN</name>
<proteinExistence type="inferred from homology"/>